<dbReference type="FunCoup" id="B9RKP2">
    <property type="interactions" value="388"/>
</dbReference>
<protein>
    <recommendedName>
        <fullName evidence="4">DUF4378 domain-containing protein</fullName>
    </recommendedName>
</protein>
<feature type="compositionally biased region" description="Low complexity" evidence="1">
    <location>
        <begin position="242"/>
        <end position="252"/>
    </location>
</feature>
<evidence type="ECO:0000313" key="2">
    <source>
        <dbReference type="EMBL" id="EEF48240.1"/>
    </source>
</evidence>
<keyword evidence="3" id="KW-1185">Reference proteome</keyword>
<reference evidence="3" key="1">
    <citation type="journal article" date="2010" name="Nat. Biotechnol.">
        <title>Draft genome sequence of the oilseed species Ricinus communis.</title>
        <authorList>
            <person name="Chan A.P."/>
            <person name="Crabtree J."/>
            <person name="Zhao Q."/>
            <person name="Lorenzi H."/>
            <person name="Orvis J."/>
            <person name="Puiu D."/>
            <person name="Melake-Berhan A."/>
            <person name="Jones K.M."/>
            <person name="Redman J."/>
            <person name="Chen G."/>
            <person name="Cahoon E.B."/>
            <person name="Gedil M."/>
            <person name="Stanke M."/>
            <person name="Haas B.J."/>
            <person name="Wortman J.R."/>
            <person name="Fraser-Liggett C.M."/>
            <person name="Ravel J."/>
            <person name="Rabinowicz P.D."/>
        </authorList>
    </citation>
    <scope>NUCLEOTIDE SEQUENCE [LARGE SCALE GENOMIC DNA]</scope>
    <source>
        <strain evidence="3">cv. Hale</strain>
    </source>
</reference>
<evidence type="ECO:0008006" key="4">
    <source>
        <dbReference type="Google" id="ProtNLM"/>
    </source>
</evidence>
<dbReference type="AlphaFoldDB" id="B9RKP2"/>
<feature type="compositionally biased region" description="Polar residues" evidence="1">
    <location>
        <begin position="513"/>
        <end position="529"/>
    </location>
</feature>
<evidence type="ECO:0000313" key="3">
    <source>
        <dbReference type="Proteomes" id="UP000008311"/>
    </source>
</evidence>
<feature type="compositionally biased region" description="Basic and acidic residues" evidence="1">
    <location>
        <begin position="530"/>
        <end position="576"/>
    </location>
</feature>
<feature type="compositionally biased region" description="Polar residues" evidence="1">
    <location>
        <begin position="164"/>
        <end position="174"/>
    </location>
</feature>
<dbReference type="STRING" id="3988.B9RKP2"/>
<feature type="region of interest" description="Disordered" evidence="1">
    <location>
        <begin position="160"/>
        <end position="179"/>
    </location>
</feature>
<accession>B9RKP2</accession>
<feature type="region of interest" description="Disordered" evidence="1">
    <location>
        <begin position="28"/>
        <end position="69"/>
    </location>
</feature>
<dbReference type="EMBL" id="EQ973784">
    <property type="protein sequence ID" value="EEF48240.1"/>
    <property type="molecule type" value="Genomic_DNA"/>
</dbReference>
<organism evidence="2 3">
    <name type="scientific">Ricinus communis</name>
    <name type="common">Castor bean</name>
    <dbReference type="NCBI Taxonomy" id="3988"/>
    <lineage>
        <taxon>Eukaryota</taxon>
        <taxon>Viridiplantae</taxon>
        <taxon>Streptophyta</taxon>
        <taxon>Embryophyta</taxon>
        <taxon>Tracheophyta</taxon>
        <taxon>Spermatophyta</taxon>
        <taxon>Magnoliopsida</taxon>
        <taxon>eudicotyledons</taxon>
        <taxon>Gunneridae</taxon>
        <taxon>Pentapetalae</taxon>
        <taxon>rosids</taxon>
        <taxon>fabids</taxon>
        <taxon>Malpighiales</taxon>
        <taxon>Euphorbiaceae</taxon>
        <taxon>Acalyphoideae</taxon>
        <taxon>Acalypheae</taxon>
        <taxon>Ricinus</taxon>
    </lineage>
</organism>
<feature type="compositionally biased region" description="Polar residues" evidence="1">
    <location>
        <begin position="579"/>
        <end position="608"/>
    </location>
</feature>
<name>B9RKP2_RICCO</name>
<feature type="region of interest" description="Disordered" evidence="1">
    <location>
        <begin position="505"/>
        <end position="629"/>
    </location>
</feature>
<dbReference type="PANTHER" id="PTHR34282:SF2">
    <property type="entry name" value="DUF3741 DOMAIN-CONTAINING PROTEIN"/>
    <property type="match status" value="1"/>
</dbReference>
<feature type="compositionally biased region" description="Low complexity" evidence="1">
    <location>
        <begin position="226"/>
        <end position="235"/>
    </location>
</feature>
<sequence>MYRSFVTCDDPKGVVECGTIRKSKSVSQKIEEDKIKTHRTRKNSNTSLAHKGKKEEMVPKGNAEDNHSPSSFQLLEVSRGAQKLNHLIDSWSKGLNYDGQSKDIAKDLLKGALDLQESLTMLGKLQEASQYMAHLKKKQKEKVERGRIDEVGSERMNSHLFGDHNQQQGFQNPRLSADGSSRDCIEELRNAIRDGLARQNLLSNTSRQENIKFDKRKMDSISHFPSTSSSQLSVVHSDHSHSTASSSSQTALPKKEKTSNLIAKLMGLEDIPSKAMLQSPQKQLEMEKNMSPQRPVFDIDMPRLRNPQSIIQKVDSEQRTLKEILETVQFQGLLKGSSTKERKFQSHQSSNFQNQQRFIDDITPIVLIKPMRVSQSVSEEASPPMVWEQGALSRKMRMKEELVPRSIDEKRVTSNSSKRNCRTEAEKPPIERVIQEGAKDHIEEVMIPEEKEIKEVRTIHQKEAAVNVNRVNRKLKAEKALVKRHVHEEGIKDCKDIVQRTEEKEVKKKLKNSSKMGVSNPATHQQQKNETTDTKVDKAQKVDANSRKPVEKETARTKNVSRDQEKLTSTRPRKPDIGSITTNDHILQQCTSTRKNISKHVTQSIIHNSKNRKPKEKQARNHTSVKPITDNLESKEDEKRIDISCNNHSQKKESTTTVVDLLSVTEEANASEFLTAEHCDDSKSSLCIDIMPASVCEKTSKSCKEADDHMTQIRTESSIFKTGNQLKDLLSTSPSFLNLAEDAFHLNMSYPKIIPTYGIYNGGDIDVKLSLDYANEYIERRSLPDSKTRHPLLSCMENSRFHICLDQLVEEVCSGVETLKSFHKLACDELHADSLYATLERDMMCKGVVNGIWDLGWRSGCSSEEVEQTVNDLEKSLVSELIWEVFS</sequence>
<dbReference type="InParanoid" id="B9RKP2"/>
<dbReference type="Proteomes" id="UP000008311">
    <property type="component" value="Unassembled WGS sequence"/>
</dbReference>
<feature type="compositionally biased region" description="Basic and acidic residues" evidence="1">
    <location>
        <begin position="53"/>
        <end position="67"/>
    </location>
</feature>
<dbReference type="eggNOG" id="ENOG502QRHT">
    <property type="taxonomic scope" value="Eukaryota"/>
</dbReference>
<evidence type="ECO:0000256" key="1">
    <source>
        <dbReference type="SAM" id="MobiDB-lite"/>
    </source>
</evidence>
<feature type="region of interest" description="Disordered" evidence="1">
    <location>
        <begin position="222"/>
        <end position="256"/>
    </location>
</feature>
<gene>
    <name evidence="2" type="ORF">RCOM_1052490</name>
</gene>
<dbReference type="PANTHER" id="PTHR34282">
    <property type="entry name" value="OS01G0228800 PROTEIN-RELATED"/>
    <property type="match status" value="1"/>
</dbReference>
<proteinExistence type="predicted"/>